<reference evidence="2 3" key="1">
    <citation type="submission" date="2020-08" db="EMBL/GenBank/DDBJ databases">
        <title>Genomic Encyclopedia of Type Strains, Phase IV (KMG-IV): sequencing the most valuable type-strain genomes for metagenomic binning, comparative biology and taxonomic classification.</title>
        <authorList>
            <person name="Goeker M."/>
        </authorList>
    </citation>
    <scope>NUCLEOTIDE SEQUENCE [LARGE SCALE GENOMIC DNA]</scope>
    <source>
        <strain evidence="2 3">DSM 16325</strain>
    </source>
</reference>
<proteinExistence type="predicted"/>
<feature type="coiled-coil region" evidence="1">
    <location>
        <begin position="231"/>
        <end position="279"/>
    </location>
</feature>
<dbReference type="Proteomes" id="UP000520011">
    <property type="component" value="Unassembled WGS sequence"/>
</dbReference>
<keyword evidence="3" id="KW-1185">Reference proteome</keyword>
<dbReference type="RefSeq" id="WP_183251367.1">
    <property type="nucleotide sequence ID" value="NZ_JACHEP010000002.1"/>
</dbReference>
<evidence type="ECO:0000256" key="1">
    <source>
        <dbReference type="SAM" id="Coils"/>
    </source>
</evidence>
<protein>
    <submittedName>
        <fullName evidence="2">Histone H3/H4</fullName>
    </submittedName>
</protein>
<comment type="caution">
    <text evidence="2">The sequence shown here is derived from an EMBL/GenBank/DDBJ whole genome shotgun (WGS) entry which is preliminary data.</text>
</comment>
<evidence type="ECO:0000313" key="2">
    <source>
        <dbReference type="EMBL" id="MBB5323516.1"/>
    </source>
</evidence>
<accession>A0A7W8MUS6</accession>
<dbReference type="AlphaFoldDB" id="A0A7W8MUS6"/>
<evidence type="ECO:0000313" key="3">
    <source>
        <dbReference type="Proteomes" id="UP000520011"/>
    </source>
</evidence>
<keyword evidence="1" id="KW-0175">Coiled coil</keyword>
<sequence>MAEGISYQAKDILFKSLSELYENQALEVYGLHDLSKIKQLLPNEYPMVRADEKRSDTLFLLEDGSILMLEYESNSRVVENHLKYLDYAYRILYKYYKEQKQIKHIRIVVIYTSDVTNAKELLHAGDVKVSSKAVLLCEYNGDAVLHTIEKKIRQNKTLTLEETMKLILVPLMHSKHDRQTMIEKTISLTKEINDEQTQLHVIAGILTATDKFIDEEYAKKIKEWIKMTKVLRLFEQEKEEAVKKAAEEAAKKAAEEAMKKATEEAMKKAAEEAKKAAKHTALEIAKNLLDILPITEIAKRTGLSIDEVAELAKETKN</sequence>
<organism evidence="2 3">
    <name type="scientific">Anoxybacteroides tepidamans</name>
    <dbReference type="NCBI Taxonomy" id="265948"/>
    <lineage>
        <taxon>Bacteria</taxon>
        <taxon>Bacillati</taxon>
        <taxon>Bacillota</taxon>
        <taxon>Bacilli</taxon>
        <taxon>Bacillales</taxon>
        <taxon>Anoxybacillaceae</taxon>
        <taxon>Anoxybacteroides</taxon>
    </lineage>
</organism>
<gene>
    <name evidence="2" type="ORF">HNQ34_000608</name>
</gene>
<dbReference type="EMBL" id="JACHEP010000002">
    <property type="protein sequence ID" value="MBB5323516.1"/>
    <property type="molecule type" value="Genomic_DNA"/>
</dbReference>
<name>A0A7W8MUS6_9BACL</name>